<protein>
    <submittedName>
        <fullName evidence="2">M15 family metallopeptidase</fullName>
    </submittedName>
</protein>
<keyword evidence="3" id="KW-1185">Reference proteome</keyword>
<organism evidence="2 3">
    <name type="scientific">Segatella copri</name>
    <dbReference type="NCBI Taxonomy" id="165179"/>
    <lineage>
        <taxon>Bacteria</taxon>
        <taxon>Pseudomonadati</taxon>
        <taxon>Bacteroidota</taxon>
        <taxon>Bacteroidia</taxon>
        <taxon>Bacteroidales</taxon>
        <taxon>Prevotellaceae</taxon>
        <taxon>Segatella</taxon>
    </lineage>
</organism>
<gene>
    <name evidence="2" type="ORF">F7D20_01470</name>
</gene>
<dbReference type="Gene3D" id="3.30.1380.10">
    <property type="match status" value="1"/>
</dbReference>
<dbReference type="InterPro" id="IPR009045">
    <property type="entry name" value="Zn_M74/Hedgehog-like"/>
</dbReference>
<dbReference type="GO" id="GO:0008233">
    <property type="term" value="F:peptidase activity"/>
    <property type="evidence" value="ECO:0007669"/>
    <property type="project" value="InterPro"/>
</dbReference>
<dbReference type="Pfam" id="PF13539">
    <property type="entry name" value="Peptidase_M15_4"/>
    <property type="match status" value="1"/>
</dbReference>
<evidence type="ECO:0000259" key="1">
    <source>
        <dbReference type="Pfam" id="PF13539"/>
    </source>
</evidence>
<name>A0A6A7W8K8_9BACT</name>
<accession>A0A6A7W8K8</accession>
<dbReference type="OrthoDB" id="9799970at2"/>
<reference evidence="2 3" key="1">
    <citation type="submission" date="2019-09" db="EMBL/GenBank/DDBJ databases">
        <title>Distinct polysaccharide growth profiles of human intestinal Prevotella copri isolates.</title>
        <authorList>
            <person name="Fehlner-Peach H."/>
            <person name="Magnabosco C."/>
            <person name="Raghavan V."/>
            <person name="Scher J.U."/>
            <person name="Tett A."/>
            <person name="Cox L.M."/>
            <person name="Gottsegen C."/>
            <person name="Watters A."/>
            <person name="Wiltshire- Gordon J.D."/>
            <person name="Segata N."/>
            <person name="Bonneau R."/>
            <person name="Littman D.R."/>
        </authorList>
    </citation>
    <scope>NUCLEOTIDE SEQUENCE [LARGE SCALE GENOMIC DNA]</scope>
    <source>
        <strain evidence="3">iAQ1173</strain>
    </source>
</reference>
<sequence>MLSSLFCMPLKAQNPGEIVTEQSISKKGEKHYFYAVPIPDNIFSMMKGKTYKKNCTVPRSELRYLRCLHTDKEGRSIVGEMVVNKAIANDVLDILYKLYRAKYPIERMRLIDYWNADDERAMRANNSSCFNFRFISHTHTVSKHGRGMAVDINTLYNPYHKRLKNGKTVTEPATARPYLDRSKKHAYMIQRGDLCYRLFKEKGFRWGGDWKHSKDYQHFEK</sequence>
<dbReference type="SUPFAM" id="SSF55166">
    <property type="entry name" value="Hedgehog/DD-peptidase"/>
    <property type="match status" value="1"/>
</dbReference>
<dbReference type="InterPro" id="IPR039561">
    <property type="entry name" value="Peptidase_M15C"/>
</dbReference>
<feature type="domain" description="Peptidase M15C" evidence="1">
    <location>
        <begin position="138"/>
        <end position="221"/>
    </location>
</feature>
<evidence type="ECO:0000313" key="2">
    <source>
        <dbReference type="EMBL" id="MQP10658.1"/>
    </source>
</evidence>
<dbReference type="EMBL" id="VZAD01000013">
    <property type="protein sequence ID" value="MQP10658.1"/>
    <property type="molecule type" value="Genomic_DNA"/>
</dbReference>
<proteinExistence type="predicted"/>
<comment type="caution">
    <text evidence="2">The sequence shown here is derived from an EMBL/GenBank/DDBJ whole genome shotgun (WGS) entry which is preliminary data.</text>
</comment>
<dbReference type="Proteomes" id="UP000384372">
    <property type="component" value="Unassembled WGS sequence"/>
</dbReference>
<dbReference type="AlphaFoldDB" id="A0A6A7W8K8"/>
<evidence type="ECO:0000313" key="3">
    <source>
        <dbReference type="Proteomes" id="UP000384372"/>
    </source>
</evidence>